<dbReference type="Proteomes" id="UP000278807">
    <property type="component" value="Unassembled WGS sequence"/>
</dbReference>
<gene>
    <name evidence="1" type="ORF">HNAJ_LOCUS4923</name>
</gene>
<keyword evidence="2" id="KW-1185">Reference proteome</keyword>
<accession>A0A0R3TCY6</accession>
<reference evidence="3" key="1">
    <citation type="submission" date="2017-02" db="UniProtKB">
        <authorList>
            <consortium name="WormBaseParasite"/>
        </authorList>
    </citation>
    <scope>IDENTIFICATION</scope>
</reference>
<evidence type="ECO:0000313" key="1">
    <source>
        <dbReference type="EMBL" id="VDO00783.1"/>
    </source>
</evidence>
<protein>
    <submittedName>
        <fullName evidence="3">Sporulation protein</fullName>
    </submittedName>
</protein>
<dbReference type="AlphaFoldDB" id="A0A0R3TCY6"/>
<name>A0A0R3TCY6_RODNA</name>
<dbReference type="EMBL" id="UZAE01003823">
    <property type="protein sequence ID" value="VDO00783.1"/>
    <property type="molecule type" value="Genomic_DNA"/>
</dbReference>
<evidence type="ECO:0000313" key="2">
    <source>
        <dbReference type="Proteomes" id="UP000278807"/>
    </source>
</evidence>
<dbReference type="WBParaSite" id="HNAJ_0000492501-mRNA-1">
    <property type="protein sequence ID" value="HNAJ_0000492501-mRNA-1"/>
    <property type="gene ID" value="HNAJ_0000492501"/>
</dbReference>
<evidence type="ECO:0000313" key="3">
    <source>
        <dbReference type="WBParaSite" id="HNAJ_0000492501-mRNA-1"/>
    </source>
</evidence>
<reference evidence="1 2" key="2">
    <citation type="submission" date="2018-11" db="EMBL/GenBank/DDBJ databases">
        <authorList>
            <consortium name="Pathogen Informatics"/>
        </authorList>
    </citation>
    <scope>NUCLEOTIDE SEQUENCE [LARGE SCALE GENOMIC DNA]</scope>
</reference>
<proteinExistence type="predicted"/>
<sequence>MFINITKTRTIPVNLISSDRVDEAFDICLEDLNSGTITGKGMEQCLMMELKRMALERNQEELTFPTNFEE</sequence>
<organism evidence="3">
    <name type="scientific">Rodentolepis nana</name>
    <name type="common">Dwarf tapeworm</name>
    <name type="synonym">Hymenolepis nana</name>
    <dbReference type="NCBI Taxonomy" id="102285"/>
    <lineage>
        <taxon>Eukaryota</taxon>
        <taxon>Metazoa</taxon>
        <taxon>Spiralia</taxon>
        <taxon>Lophotrochozoa</taxon>
        <taxon>Platyhelminthes</taxon>
        <taxon>Cestoda</taxon>
        <taxon>Eucestoda</taxon>
        <taxon>Cyclophyllidea</taxon>
        <taxon>Hymenolepididae</taxon>
        <taxon>Rodentolepis</taxon>
    </lineage>
</organism>